<evidence type="ECO:0000259" key="1">
    <source>
        <dbReference type="Pfam" id="PF05685"/>
    </source>
</evidence>
<gene>
    <name evidence="2" type="ORF">CK510_14985</name>
</gene>
<feature type="domain" description="Putative restriction endonuclease" evidence="1">
    <location>
        <begin position="15"/>
        <end position="177"/>
    </location>
</feature>
<protein>
    <recommendedName>
        <fullName evidence="1">Putative restriction endonuclease domain-containing protein</fullName>
    </recommendedName>
</protein>
<evidence type="ECO:0000313" key="3">
    <source>
        <dbReference type="Proteomes" id="UP000218238"/>
    </source>
</evidence>
<dbReference type="InterPro" id="IPR012296">
    <property type="entry name" value="Nuclease_put_TT1808"/>
</dbReference>
<dbReference type="Gene3D" id="3.90.1570.10">
    <property type="entry name" value="tt1808, chain A"/>
    <property type="match status" value="1"/>
</dbReference>
<proteinExistence type="predicted"/>
<dbReference type="RefSeq" id="WP_095722466.1">
    <property type="nucleotide sequence ID" value="NZ_NTFS01000157.1"/>
</dbReference>
<dbReference type="PANTHER" id="PTHR36558:SF1">
    <property type="entry name" value="RESTRICTION ENDONUCLEASE DOMAIN-CONTAINING PROTEIN-RELATED"/>
    <property type="match status" value="1"/>
</dbReference>
<dbReference type="InterPro" id="IPR008538">
    <property type="entry name" value="Uma2"/>
</dbReference>
<dbReference type="EMBL" id="NTFS01000157">
    <property type="protein sequence ID" value="PAX53258.1"/>
    <property type="molecule type" value="Genomic_DNA"/>
</dbReference>
<accession>A0A2A2TI06</accession>
<dbReference type="OrthoDB" id="424506at2"/>
<organism evidence="2 3">
    <name type="scientific">Brunnivagina elsteri CCALA 953</name>
    <dbReference type="NCBI Taxonomy" id="987040"/>
    <lineage>
        <taxon>Bacteria</taxon>
        <taxon>Bacillati</taxon>
        <taxon>Cyanobacteriota</taxon>
        <taxon>Cyanophyceae</taxon>
        <taxon>Nostocales</taxon>
        <taxon>Calotrichaceae</taxon>
        <taxon>Brunnivagina</taxon>
    </lineage>
</organism>
<dbReference type="Proteomes" id="UP000218238">
    <property type="component" value="Unassembled WGS sequence"/>
</dbReference>
<dbReference type="AlphaFoldDB" id="A0A2A2TI06"/>
<dbReference type="PANTHER" id="PTHR36558">
    <property type="entry name" value="GLR1098 PROTEIN"/>
    <property type="match status" value="1"/>
</dbReference>
<keyword evidence="3" id="KW-1185">Reference proteome</keyword>
<dbReference type="SUPFAM" id="SSF52980">
    <property type="entry name" value="Restriction endonuclease-like"/>
    <property type="match status" value="1"/>
</dbReference>
<dbReference type="Pfam" id="PF05685">
    <property type="entry name" value="Uma2"/>
    <property type="match status" value="1"/>
</dbReference>
<dbReference type="CDD" id="cd06260">
    <property type="entry name" value="DUF820-like"/>
    <property type="match status" value="1"/>
</dbReference>
<dbReference type="InterPro" id="IPR011335">
    <property type="entry name" value="Restrct_endonuc-II-like"/>
</dbReference>
<comment type="caution">
    <text evidence="2">The sequence shown here is derived from an EMBL/GenBank/DDBJ whole genome shotgun (WGS) entry which is preliminary data.</text>
</comment>
<name>A0A2A2TI06_9CYAN</name>
<reference evidence="2 3" key="1">
    <citation type="submission" date="2017-08" db="EMBL/GenBank/DDBJ databases">
        <title>Draft genome sequence of filamentous cyanobacterium Calothrix elsteri CCALA 953.</title>
        <authorList>
            <person name="Gagunashvili A.N."/>
            <person name="Elster J."/>
            <person name="Andresson O.S."/>
        </authorList>
    </citation>
    <scope>NUCLEOTIDE SEQUENCE [LARGE SCALE GENOMIC DNA]</scope>
    <source>
        <strain evidence="2 3">CCALA 953</strain>
    </source>
</reference>
<evidence type="ECO:0000313" key="2">
    <source>
        <dbReference type="EMBL" id="PAX53258.1"/>
    </source>
</evidence>
<sequence length="207" mass="24649">MQTILQPQKKKYTSEEYLALEEKAEFRSEYHDGEIIPMTGGSINHNSIIINLCAYLKLTLRGKNYKLFASDLRVWMNRYQRYVYPDVFIIQGTPVLHENRTDTITNPRLIVEVLSKSTQQYDHTEKFRYYRSIPDFQEYLLINQYEISVEHYIKTGEKEWILREYENMNEVIQLSSIDVEITLNDIYEGVDFELEPKAESVSEHQDE</sequence>